<evidence type="ECO:0000313" key="4">
    <source>
        <dbReference type="Proteomes" id="UP000053815"/>
    </source>
</evidence>
<feature type="compositionally biased region" description="Basic residues" evidence="1">
    <location>
        <begin position="24"/>
        <end position="33"/>
    </location>
</feature>
<protein>
    <submittedName>
        <fullName evidence="3">Uncharacterized protein</fullName>
    </submittedName>
</protein>
<feature type="region of interest" description="Disordered" evidence="1">
    <location>
        <begin position="127"/>
        <end position="164"/>
    </location>
</feature>
<feature type="compositionally biased region" description="Low complexity" evidence="1">
    <location>
        <begin position="153"/>
        <end position="162"/>
    </location>
</feature>
<feature type="compositionally biased region" description="Low complexity" evidence="1">
    <location>
        <begin position="127"/>
        <end position="141"/>
    </location>
</feature>
<feature type="compositionally biased region" description="Polar residues" evidence="1">
    <location>
        <begin position="1"/>
        <end position="12"/>
    </location>
</feature>
<feature type="transmembrane region" description="Helical" evidence="2">
    <location>
        <begin position="40"/>
        <end position="62"/>
    </location>
</feature>
<name>A0A0C9MDW8_9FUNG</name>
<keyword evidence="4" id="KW-1185">Reference proteome</keyword>
<evidence type="ECO:0000256" key="2">
    <source>
        <dbReference type="SAM" id="Phobius"/>
    </source>
</evidence>
<gene>
    <name evidence="3" type="ORF">MAM1_0094c05000</name>
</gene>
<organism evidence="3">
    <name type="scientific">Mucor ambiguus</name>
    <dbReference type="NCBI Taxonomy" id="91626"/>
    <lineage>
        <taxon>Eukaryota</taxon>
        <taxon>Fungi</taxon>
        <taxon>Fungi incertae sedis</taxon>
        <taxon>Mucoromycota</taxon>
        <taxon>Mucoromycotina</taxon>
        <taxon>Mucoromycetes</taxon>
        <taxon>Mucorales</taxon>
        <taxon>Mucorineae</taxon>
        <taxon>Mucoraceae</taxon>
        <taxon>Mucor</taxon>
    </lineage>
</organism>
<sequence>MAPSTATTTQLNGHYANQYPNHNNKLRPPHLPHNKAYTRYAPNVIIALSSLYMVTFVLHYIIKKCRKYRDKKLQREKQHLKQAWKKTMAKFELQPKQNLLLYPDSAYNNKEQSYCSSASSFTLHHSSCTSPTSPSTTVVPTDNGSSKKHCHQLPSPSSSLSSFATTNTAADNSIQLANHHPIVVEPAFTAKALSIYTDSMNHDDRPARYIFSNSNKLANYWKINNNKRLNLLWQWSVAMGYCEYNHAKSLDDMVRQLQRYNLDTSTSVDREDVVLEDE</sequence>
<evidence type="ECO:0000256" key="1">
    <source>
        <dbReference type="SAM" id="MobiDB-lite"/>
    </source>
</evidence>
<keyword evidence="2" id="KW-1133">Transmembrane helix</keyword>
<keyword evidence="2" id="KW-0812">Transmembrane</keyword>
<proteinExistence type="predicted"/>
<evidence type="ECO:0000313" key="3">
    <source>
        <dbReference type="EMBL" id="GAN05529.1"/>
    </source>
</evidence>
<feature type="region of interest" description="Disordered" evidence="1">
    <location>
        <begin position="1"/>
        <end position="34"/>
    </location>
</feature>
<dbReference type="OrthoDB" id="2267325at2759"/>
<dbReference type="EMBL" id="DF836383">
    <property type="protein sequence ID" value="GAN05529.1"/>
    <property type="molecule type" value="Genomic_DNA"/>
</dbReference>
<dbReference type="Proteomes" id="UP000053815">
    <property type="component" value="Unassembled WGS sequence"/>
</dbReference>
<reference evidence="3" key="1">
    <citation type="submission" date="2014-09" db="EMBL/GenBank/DDBJ databases">
        <title>Draft genome sequence of an oleaginous Mucoromycotina fungus Mucor ambiguus NBRC6742.</title>
        <authorList>
            <person name="Takeda I."/>
            <person name="Yamane N."/>
            <person name="Morita T."/>
            <person name="Tamano K."/>
            <person name="Machida M."/>
            <person name="Baker S."/>
            <person name="Koike H."/>
        </authorList>
    </citation>
    <scope>NUCLEOTIDE SEQUENCE</scope>
    <source>
        <strain evidence="3">NBRC 6742</strain>
    </source>
</reference>
<dbReference type="AlphaFoldDB" id="A0A0C9MDW8"/>
<accession>A0A0C9MDW8</accession>
<keyword evidence="2" id="KW-0472">Membrane</keyword>